<evidence type="ECO:0000313" key="2">
    <source>
        <dbReference type="EMBL" id="CAK9026520.1"/>
    </source>
</evidence>
<comment type="caution">
    <text evidence="2">The sequence shown here is derived from an EMBL/GenBank/DDBJ whole genome shotgun (WGS) entry which is preliminary data.</text>
</comment>
<dbReference type="EMBL" id="CAXAMN010008779">
    <property type="protein sequence ID" value="CAK9026520.1"/>
    <property type="molecule type" value="Genomic_DNA"/>
</dbReference>
<protein>
    <submittedName>
        <fullName evidence="2">Uncharacterized protein</fullName>
    </submittedName>
</protein>
<name>A0ABP0KI73_9DINO</name>
<keyword evidence="3" id="KW-1185">Reference proteome</keyword>
<evidence type="ECO:0000313" key="3">
    <source>
        <dbReference type="Proteomes" id="UP001642484"/>
    </source>
</evidence>
<gene>
    <name evidence="2" type="ORF">CCMP2556_LOCUS16393</name>
</gene>
<keyword evidence="1" id="KW-1133">Transmembrane helix</keyword>
<organism evidence="2 3">
    <name type="scientific">Durusdinium trenchii</name>
    <dbReference type="NCBI Taxonomy" id="1381693"/>
    <lineage>
        <taxon>Eukaryota</taxon>
        <taxon>Sar</taxon>
        <taxon>Alveolata</taxon>
        <taxon>Dinophyceae</taxon>
        <taxon>Suessiales</taxon>
        <taxon>Symbiodiniaceae</taxon>
        <taxon>Durusdinium</taxon>
    </lineage>
</organism>
<proteinExistence type="predicted"/>
<dbReference type="Proteomes" id="UP001642484">
    <property type="component" value="Unassembled WGS sequence"/>
</dbReference>
<sequence length="200" mass="22669">MPSVVGDPWSDGYLLAVLVALVLLAMLAAYMCLLREEMHSDFEEFRAWRLRWQEEEGAAFPLPPFQLELIGTLVEAAEPPQPELMRSSSGRRIRYALEVFADGQLNGKSWRPAASDIIESSVKGKLRMNTCEHGELRWHEQNAERLDIEVKGWLFIEGQMVHVQATYHQCGAKSGEIHLRGHMQPSLCLSEPDSPERISL</sequence>
<feature type="transmembrane region" description="Helical" evidence="1">
    <location>
        <begin position="12"/>
        <end position="33"/>
    </location>
</feature>
<reference evidence="2 3" key="1">
    <citation type="submission" date="2024-02" db="EMBL/GenBank/DDBJ databases">
        <authorList>
            <person name="Chen Y."/>
            <person name="Shah S."/>
            <person name="Dougan E. K."/>
            <person name="Thang M."/>
            <person name="Chan C."/>
        </authorList>
    </citation>
    <scope>NUCLEOTIDE SEQUENCE [LARGE SCALE GENOMIC DNA]</scope>
</reference>
<keyword evidence="1" id="KW-0472">Membrane</keyword>
<evidence type="ECO:0000256" key="1">
    <source>
        <dbReference type="SAM" id="Phobius"/>
    </source>
</evidence>
<accession>A0ABP0KI73</accession>
<keyword evidence="1" id="KW-0812">Transmembrane</keyword>